<dbReference type="GO" id="GO:0030246">
    <property type="term" value="F:carbohydrate binding"/>
    <property type="evidence" value="ECO:0007669"/>
    <property type="project" value="UniProtKB-UniRule"/>
</dbReference>
<keyword evidence="5" id="KW-1185">Reference proteome</keyword>
<dbReference type="InParanoid" id="G3N9G5"/>
<feature type="domain" description="Galectin" evidence="3">
    <location>
        <begin position="1"/>
        <end position="105"/>
    </location>
</feature>
<dbReference type="AlphaFoldDB" id="G3N9G5"/>
<dbReference type="CDD" id="cd00070">
    <property type="entry name" value="GLECT"/>
    <property type="match status" value="1"/>
</dbReference>
<dbReference type="SMART" id="SM00908">
    <property type="entry name" value="Gal-bind_lectin"/>
    <property type="match status" value="1"/>
</dbReference>
<dbReference type="OMA" id="TPYSIRI"/>
<organism evidence="4 5">
    <name type="scientific">Gasterosteus aculeatus aculeatus</name>
    <name type="common">three-spined stickleback</name>
    <dbReference type="NCBI Taxonomy" id="481459"/>
    <lineage>
        <taxon>Eukaryota</taxon>
        <taxon>Metazoa</taxon>
        <taxon>Chordata</taxon>
        <taxon>Craniata</taxon>
        <taxon>Vertebrata</taxon>
        <taxon>Euteleostomi</taxon>
        <taxon>Actinopterygii</taxon>
        <taxon>Neopterygii</taxon>
        <taxon>Teleostei</taxon>
        <taxon>Neoteleostei</taxon>
        <taxon>Acanthomorphata</taxon>
        <taxon>Eupercaria</taxon>
        <taxon>Perciformes</taxon>
        <taxon>Cottioidei</taxon>
        <taxon>Gasterosteales</taxon>
        <taxon>Gasterosteidae</taxon>
        <taxon>Gasterosteus</taxon>
    </lineage>
</organism>
<evidence type="ECO:0000256" key="2">
    <source>
        <dbReference type="RuleBase" id="RU102079"/>
    </source>
</evidence>
<dbReference type="SMART" id="SM00276">
    <property type="entry name" value="GLECT"/>
    <property type="match status" value="1"/>
</dbReference>
<protein>
    <recommendedName>
        <fullName evidence="2">Galectin</fullName>
    </recommendedName>
</protein>
<dbReference type="Ensembl" id="ENSGACT00000001958.2">
    <property type="protein sequence ID" value="ENSGACP00000001955.2"/>
    <property type="gene ID" value="ENSGACG00000001502.2"/>
</dbReference>
<dbReference type="InterPro" id="IPR044156">
    <property type="entry name" value="Galectin-like"/>
</dbReference>
<evidence type="ECO:0000256" key="1">
    <source>
        <dbReference type="ARBA" id="ARBA00022734"/>
    </source>
</evidence>
<dbReference type="STRING" id="69293.ENSGACP00000001955"/>
<sequence>KIKIAIPFAGTILGGLLPGEMVLVQGSVPSVKPRADVAFHFNPRFKRSPSVVCNSLQKERWGPEEVLHTGALRPGETFELVVYLSLNIFNSILNELKAKTRPLPP</sequence>
<dbReference type="Bgee" id="ENSGACG00000001502">
    <property type="expression patterns" value="Expressed in pharyngeal gill and 13 other cell types or tissues"/>
</dbReference>
<dbReference type="PANTHER" id="PTHR11346:SF111">
    <property type="entry name" value="GALECTIN-12"/>
    <property type="match status" value="1"/>
</dbReference>
<dbReference type="GO" id="GO:0005737">
    <property type="term" value="C:cytoplasm"/>
    <property type="evidence" value="ECO:0007669"/>
    <property type="project" value="TreeGrafter"/>
</dbReference>
<reference evidence="4" key="3">
    <citation type="submission" date="2025-09" db="UniProtKB">
        <authorList>
            <consortium name="Ensembl"/>
        </authorList>
    </citation>
    <scope>IDENTIFICATION</scope>
</reference>
<evidence type="ECO:0000313" key="5">
    <source>
        <dbReference type="Proteomes" id="UP000007635"/>
    </source>
</evidence>
<proteinExistence type="predicted"/>
<dbReference type="InterPro" id="IPR013320">
    <property type="entry name" value="ConA-like_dom_sf"/>
</dbReference>
<dbReference type="InterPro" id="IPR001079">
    <property type="entry name" value="Galectin_CRD"/>
</dbReference>
<dbReference type="SUPFAM" id="SSF49899">
    <property type="entry name" value="Concanavalin A-like lectins/glucanases"/>
    <property type="match status" value="1"/>
</dbReference>
<dbReference type="Pfam" id="PF00337">
    <property type="entry name" value="Gal-bind_lectin"/>
    <property type="match status" value="1"/>
</dbReference>
<name>G3N9G5_GASAC</name>
<reference evidence="4 5" key="1">
    <citation type="journal article" date="2021" name="G3 (Bethesda)">
        <title>Improved contiguity of the threespine stickleback genome using long-read sequencing.</title>
        <authorList>
            <person name="Nath S."/>
            <person name="Shaw D.E."/>
            <person name="White M.A."/>
        </authorList>
    </citation>
    <scope>NUCLEOTIDE SEQUENCE [LARGE SCALE GENOMIC DNA]</scope>
    <source>
        <strain evidence="4 5">Lake Benthic</strain>
    </source>
</reference>
<dbReference type="GeneTree" id="ENSGT00940000155727"/>
<evidence type="ECO:0000259" key="3">
    <source>
        <dbReference type="PROSITE" id="PS51304"/>
    </source>
</evidence>
<evidence type="ECO:0000313" key="4">
    <source>
        <dbReference type="Ensembl" id="ENSGACP00000001955.2"/>
    </source>
</evidence>
<reference evidence="4" key="2">
    <citation type="submission" date="2025-08" db="UniProtKB">
        <authorList>
            <consortium name="Ensembl"/>
        </authorList>
    </citation>
    <scope>IDENTIFICATION</scope>
</reference>
<keyword evidence="1 2" id="KW-0430">Lectin</keyword>
<dbReference type="Gene3D" id="2.60.120.200">
    <property type="match status" value="1"/>
</dbReference>
<dbReference type="eggNOG" id="KOG3587">
    <property type="taxonomic scope" value="Eukaryota"/>
</dbReference>
<dbReference type="PANTHER" id="PTHR11346">
    <property type="entry name" value="GALECTIN"/>
    <property type="match status" value="1"/>
</dbReference>
<dbReference type="PROSITE" id="PS51304">
    <property type="entry name" value="GALECTIN"/>
    <property type="match status" value="1"/>
</dbReference>
<accession>G3N9G5</accession>
<dbReference type="Proteomes" id="UP000007635">
    <property type="component" value="Unassembled WGS sequence"/>
</dbReference>